<name>A0A2N1M5J4_9GLOM</name>
<accession>A0A2N1M5J4</accession>
<protein>
    <submittedName>
        <fullName evidence="1">Uncharacterized protein</fullName>
    </submittedName>
</protein>
<dbReference type="EMBL" id="LLXL01004985">
    <property type="protein sequence ID" value="PKK56905.1"/>
    <property type="molecule type" value="Genomic_DNA"/>
</dbReference>
<sequence length="144" mass="17139">MLKILDYNEIHYLQLNLFIQILAFKISHDIDSDLHHVYFRFDKALETFGVRFIKENISGNVINKKNLKSQIKASQSERKRIDLLISEYLNDNSILHSKKAIKSRQESLWKLINDLVVVIFEMDDLEPQKIHIKVRDDWQNFALK</sequence>
<dbReference type="Proteomes" id="UP000233469">
    <property type="component" value="Unassembled WGS sequence"/>
</dbReference>
<dbReference type="AlphaFoldDB" id="A0A2N1M5J4"/>
<gene>
    <name evidence="1" type="ORF">RhiirC2_799074</name>
</gene>
<proteinExistence type="predicted"/>
<evidence type="ECO:0000313" key="2">
    <source>
        <dbReference type="Proteomes" id="UP000233469"/>
    </source>
</evidence>
<reference evidence="1 2" key="2">
    <citation type="submission" date="2017-10" db="EMBL/GenBank/DDBJ databases">
        <title>Extensive intraspecific genome diversity in a model arbuscular mycorrhizal fungus.</title>
        <authorList>
            <person name="Chen E.C.H."/>
            <person name="Morin E."/>
            <person name="Baudet D."/>
            <person name="Noel J."/>
            <person name="Ndikumana S."/>
            <person name="Charron P."/>
            <person name="St-Onge C."/>
            <person name="Giorgi J."/>
            <person name="Grigoriev I.V."/>
            <person name="Roux C."/>
            <person name="Martin F.M."/>
            <person name="Corradi N."/>
        </authorList>
    </citation>
    <scope>NUCLEOTIDE SEQUENCE [LARGE SCALE GENOMIC DNA]</scope>
    <source>
        <strain evidence="1 2">C2</strain>
    </source>
</reference>
<evidence type="ECO:0000313" key="1">
    <source>
        <dbReference type="EMBL" id="PKK56905.1"/>
    </source>
</evidence>
<reference evidence="1 2" key="1">
    <citation type="submission" date="2016-04" db="EMBL/GenBank/DDBJ databases">
        <title>Genome analyses suggest a sexual origin of heterokaryosis in a supposedly ancient asexual fungus.</title>
        <authorList>
            <person name="Ropars J."/>
            <person name="Sedzielewska K."/>
            <person name="Noel J."/>
            <person name="Charron P."/>
            <person name="Farinelli L."/>
            <person name="Marton T."/>
            <person name="Kruger M."/>
            <person name="Pelin A."/>
            <person name="Brachmann A."/>
            <person name="Corradi N."/>
        </authorList>
    </citation>
    <scope>NUCLEOTIDE SEQUENCE [LARGE SCALE GENOMIC DNA]</scope>
    <source>
        <strain evidence="1 2">C2</strain>
    </source>
</reference>
<comment type="caution">
    <text evidence="1">The sequence shown here is derived from an EMBL/GenBank/DDBJ whole genome shotgun (WGS) entry which is preliminary data.</text>
</comment>
<organism evidence="1 2">
    <name type="scientific">Rhizophagus irregularis</name>
    <dbReference type="NCBI Taxonomy" id="588596"/>
    <lineage>
        <taxon>Eukaryota</taxon>
        <taxon>Fungi</taxon>
        <taxon>Fungi incertae sedis</taxon>
        <taxon>Mucoromycota</taxon>
        <taxon>Glomeromycotina</taxon>
        <taxon>Glomeromycetes</taxon>
        <taxon>Glomerales</taxon>
        <taxon>Glomeraceae</taxon>
        <taxon>Rhizophagus</taxon>
    </lineage>
</organism>